<evidence type="ECO:0000259" key="2">
    <source>
        <dbReference type="Pfam" id="PF00085"/>
    </source>
</evidence>
<dbReference type="PANTHER" id="PTHR47571:SF1">
    <property type="entry name" value="THIOREDOXIN-LIKE 3-3"/>
    <property type="match status" value="1"/>
</dbReference>
<evidence type="ECO:0000313" key="4">
    <source>
        <dbReference type="Proteomes" id="UP001244341"/>
    </source>
</evidence>
<name>A0ABY8TQU1_TETOB</name>
<dbReference type="Gene3D" id="3.40.30.10">
    <property type="entry name" value="Glutaredoxin"/>
    <property type="match status" value="1"/>
</dbReference>
<dbReference type="SUPFAM" id="SSF52833">
    <property type="entry name" value="Thioredoxin-like"/>
    <property type="match status" value="1"/>
</dbReference>
<reference evidence="3 4" key="1">
    <citation type="submission" date="2023-05" db="EMBL/GenBank/DDBJ databases">
        <title>A 100% complete, gapless, phased diploid assembly of the Scenedesmus obliquus UTEX 3031 genome.</title>
        <authorList>
            <person name="Biondi T.C."/>
            <person name="Hanschen E.R."/>
            <person name="Kwon T."/>
            <person name="Eng W."/>
            <person name="Kruse C.P.S."/>
            <person name="Koehler S.I."/>
            <person name="Kunde Y."/>
            <person name="Gleasner C.D."/>
            <person name="You Mak K.T."/>
            <person name="Polle J."/>
            <person name="Hovde B.T."/>
            <person name="Starkenburg S.R."/>
        </authorList>
    </citation>
    <scope>NUCLEOTIDE SEQUENCE [LARGE SCALE GENOMIC DNA]</scope>
    <source>
        <strain evidence="3 4">DOE0152z</strain>
    </source>
</reference>
<dbReference type="Pfam" id="PF00085">
    <property type="entry name" value="Thioredoxin"/>
    <property type="match status" value="1"/>
</dbReference>
<feature type="region of interest" description="Disordered" evidence="1">
    <location>
        <begin position="1"/>
        <end position="40"/>
    </location>
</feature>
<evidence type="ECO:0000313" key="3">
    <source>
        <dbReference type="EMBL" id="WIA11454.1"/>
    </source>
</evidence>
<dbReference type="InterPro" id="IPR036249">
    <property type="entry name" value="Thioredoxin-like_sf"/>
</dbReference>
<accession>A0ABY8TQU1</accession>
<dbReference type="InterPro" id="IPR044193">
    <property type="entry name" value="TRL33"/>
</dbReference>
<sequence length="138" mass="15338">MDDSTKPSPKPLPSQLGPTMQGPSPKPLPSQLGPTMQGVRTDEQLAAFLAGSKPGTAVVEYGTSWCHKCHEMFPQFYKLSKQYDQHKYAVAQVETMQATVSSIKYTPTFGIFRNGKRVDEVVGKEPQKLADRLWLHSD</sequence>
<feature type="domain" description="Thioredoxin" evidence="2">
    <location>
        <begin position="54"/>
        <end position="131"/>
    </location>
</feature>
<dbReference type="PANTHER" id="PTHR47571">
    <property type="entry name" value="THIOREDOXIN-LIKE 3-3"/>
    <property type="match status" value="1"/>
</dbReference>
<protein>
    <recommendedName>
        <fullName evidence="2">Thioredoxin domain-containing protein</fullName>
    </recommendedName>
</protein>
<gene>
    <name evidence="3" type="ORF">OEZ85_011570</name>
</gene>
<keyword evidence="4" id="KW-1185">Reference proteome</keyword>
<dbReference type="InterPro" id="IPR013766">
    <property type="entry name" value="Thioredoxin_domain"/>
</dbReference>
<dbReference type="Proteomes" id="UP001244341">
    <property type="component" value="Chromosome 3b"/>
</dbReference>
<dbReference type="CDD" id="cd02947">
    <property type="entry name" value="TRX_family"/>
    <property type="match status" value="1"/>
</dbReference>
<dbReference type="EMBL" id="CP126210">
    <property type="protein sequence ID" value="WIA11454.1"/>
    <property type="molecule type" value="Genomic_DNA"/>
</dbReference>
<proteinExistence type="predicted"/>
<organism evidence="3 4">
    <name type="scientific">Tetradesmus obliquus</name>
    <name type="common">Green alga</name>
    <name type="synonym">Acutodesmus obliquus</name>
    <dbReference type="NCBI Taxonomy" id="3088"/>
    <lineage>
        <taxon>Eukaryota</taxon>
        <taxon>Viridiplantae</taxon>
        <taxon>Chlorophyta</taxon>
        <taxon>core chlorophytes</taxon>
        <taxon>Chlorophyceae</taxon>
        <taxon>CS clade</taxon>
        <taxon>Sphaeropleales</taxon>
        <taxon>Scenedesmaceae</taxon>
        <taxon>Tetradesmus</taxon>
    </lineage>
</organism>
<evidence type="ECO:0000256" key="1">
    <source>
        <dbReference type="SAM" id="MobiDB-lite"/>
    </source>
</evidence>